<keyword evidence="2" id="KW-1185">Reference proteome</keyword>
<evidence type="ECO:0000313" key="1">
    <source>
        <dbReference type="EMBL" id="KAJ8425202.1"/>
    </source>
</evidence>
<comment type="caution">
    <text evidence="1">The sequence shown here is derived from an EMBL/GenBank/DDBJ whole genome shotgun (WGS) entry which is preliminary data.</text>
</comment>
<protein>
    <submittedName>
        <fullName evidence="1">Uncharacterized protein</fullName>
    </submittedName>
</protein>
<dbReference type="AlphaFoldDB" id="A0A9Q1GTJ6"/>
<organism evidence="1 2">
    <name type="scientific">Carnegiea gigantea</name>
    <dbReference type="NCBI Taxonomy" id="171969"/>
    <lineage>
        <taxon>Eukaryota</taxon>
        <taxon>Viridiplantae</taxon>
        <taxon>Streptophyta</taxon>
        <taxon>Embryophyta</taxon>
        <taxon>Tracheophyta</taxon>
        <taxon>Spermatophyta</taxon>
        <taxon>Magnoliopsida</taxon>
        <taxon>eudicotyledons</taxon>
        <taxon>Gunneridae</taxon>
        <taxon>Pentapetalae</taxon>
        <taxon>Caryophyllales</taxon>
        <taxon>Cactineae</taxon>
        <taxon>Cactaceae</taxon>
        <taxon>Cactoideae</taxon>
        <taxon>Echinocereeae</taxon>
        <taxon>Carnegiea</taxon>
    </lineage>
</organism>
<proteinExistence type="predicted"/>
<dbReference type="Proteomes" id="UP001153076">
    <property type="component" value="Unassembled WGS sequence"/>
</dbReference>
<accession>A0A9Q1GTJ6</accession>
<dbReference type="EMBL" id="JAKOGI010001519">
    <property type="protein sequence ID" value="KAJ8425202.1"/>
    <property type="molecule type" value="Genomic_DNA"/>
</dbReference>
<evidence type="ECO:0000313" key="2">
    <source>
        <dbReference type="Proteomes" id="UP001153076"/>
    </source>
</evidence>
<name>A0A9Q1GTJ6_9CARY</name>
<sequence length="171" mass="19137">MLAKSGDGKATYEGGSRKCMVVKEGMGVEELMKMVREMTGSDMLEEKLWHSLKYDREMLVAVEGDNDKKVIFKGNDEHGYMYVARNGGPVRRAQEKGVVCKGRVRDCYEGKQIARSGRKCNDGVEVGEEGSNNQAEVIKKQQRRIIQVISKQLRNDVVTETIGKGVLMGMM</sequence>
<reference evidence="1" key="1">
    <citation type="submission" date="2022-04" db="EMBL/GenBank/DDBJ databases">
        <title>Carnegiea gigantea Genome sequencing and assembly v2.</title>
        <authorList>
            <person name="Copetti D."/>
            <person name="Sanderson M.J."/>
            <person name="Burquez A."/>
            <person name="Wojciechowski M.F."/>
        </authorList>
    </citation>
    <scope>NUCLEOTIDE SEQUENCE</scope>
    <source>
        <strain evidence="1">SGP5-SGP5p</strain>
        <tissue evidence="1">Aerial part</tissue>
    </source>
</reference>
<gene>
    <name evidence="1" type="ORF">Cgig2_000551</name>
</gene>